<organism evidence="11">
    <name type="scientific">freshwater metagenome</name>
    <dbReference type="NCBI Taxonomy" id="449393"/>
    <lineage>
        <taxon>unclassified sequences</taxon>
        <taxon>metagenomes</taxon>
        <taxon>ecological metagenomes</taxon>
    </lineage>
</organism>
<keyword evidence="5" id="KW-0406">Ion transport</keyword>
<keyword evidence="4 8" id="KW-1133">Transmembrane helix</keyword>
<feature type="transmembrane region" description="Helical" evidence="8">
    <location>
        <begin position="86"/>
        <end position="111"/>
    </location>
</feature>
<accession>A0A6J7S3C0</accession>
<evidence type="ECO:0000256" key="6">
    <source>
        <dbReference type="ARBA" id="ARBA00023136"/>
    </source>
</evidence>
<evidence type="ECO:0000313" key="10">
    <source>
        <dbReference type="EMBL" id="CAB4826016.1"/>
    </source>
</evidence>
<evidence type="ECO:0000256" key="3">
    <source>
        <dbReference type="ARBA" id="ARBA00022692"/>
    </source>
</evidence>
<proteinExistence type="predicted"/>
<dbReference type="Gene3D" id="3.40.50.720">
    <property type="entry name" value="NAD(P)-binding Rossmann-like Domain"/>
    <property type="match status" value="2"/>
</dbReference>
<keyword evidence="6 8" id="KW-0472">Membrane</keyword>
<keyword evidence="2" id="KW-0813">Transport</keyword>
<name>A0A6J7S3C0_9ZZZZ</name>
<sequence length="685" mass="73517">MNPSEQSQPAAAKPVPNPPARPPRRQGKAVNRRGRGEQSATRATSSAASTTGAAASATSGSTQPAGIGARLRYMFDTGLSRGPSVVIGWLGLLTLLVILLAALLMTFLGLVGVNGGARLGFGEAFWQAMLRVVDAGTFAGDSSWPTRMLGLAITFAGIFLAGSLIGLIANSVDQRVDGLRKGRSTVLETNHTLILGWSSRVPVIVSELVLANESLRRGVVVVLANEEKSVMEEELRDHVPDFLTTRLVCRRGHTDLPADLDLVNVSGARSIIVVDENDSTVIKTLLAVRSIDPAFENAHLVVETNSESTETSIRSLFGSRVVTVNSDQIVAELTAQACRQRGLSTVFRELLDFDGDEVYFSRFPEVAGRTFAEAQLAFEDSAIMGRLTQDGVVELNPAPETILHEQDELIGIASDDSTFLCGGFRAAPDVPAVLTLPETAGPTRILVVGWSVLGPRVLAELDEFLSPETVIEIIADPDQVEVEQIEPSISVNNVQIEVAAFRGGPEEVTAYAVRRHFDEVIVLGYRDRISSDDADARTLLTLMAFNQLVDNHELGDVRIVAELLEQRHTPLAVATGADDFIVSVELTSLLIAQLSERQELDLVFRDLFDPDGCVIELRPAIAYGAEALQTFAHVVAAASLQNQTALGYRLGGTGEVVLNPPKSTELALGVLDSVLVLRSTTPVLR</sequence>
<keyword evidence="3 8" id="KW-0812">Transmembrane</keyword>
<dbReference type="PANTHER" id="PTHR31563:SF10">
    <property type="entry name" value="ION CHANNEL POLLUX-RELATED"/>
    <property type="match status" value="1"/>
</dbReference>
<dbReference type="PANTHER" id="PTHR31563">
    <property type="entry name" value="ION CHANNEL POLLUX-RELATED"/>
    <property type="match status" value="1"/>
</dbReference>
<evidence type="ECO:0000256" key="5">
    <source>
        <dbReference type="ARBA" id="ARBA00023065"/>
    </source>
</evidence>
<dbReference type="AlphaFoldDB" id="A0A6J7S3C0"/>
<dbReference type="GO" id="GO:0012505">
    <property type="term" value="C:endomembrane system"/>
    <property type="evidence" value="ECO:0007669"/>
    <property type="project" value="UniProtKB-SubCell"/>
</dbReference>
<feature type="domain" description="CASTOR/POLLUX/SYM8 ion channel conserved" evidence="9">
    <location>
        <begin position="328"/>
        <end position="418"/>
    </location>
</feature>
<feature type="transmembrane region" description="Helical" evidence="8">
    <location>
        <begin position="148"/>
        <end position="169"/>
    </location>
</feature>
<evidence type="ECO:0000256" key="2">
    <source>
        <dbReference type="ARBA" id="ARBA00022448"/>
    </source>
</evidence>
<evidence type="ECO:0000259" key="9">
    <source>
        <dbReference type="Pfam" id="PF06241"/>
    </source>
</evidence>
<feature type="compositionally biased region" description="Basic residues" evidence="7">
    <location>
        <begin position="22"/>
        <end position="33"/>
    </location>
</feature>
<evidence type="ECO:0000313" key="11">
    <source>
        <dbReference type="EMBL" id="CAB5035521.1"/>
    </source>
</evidence>
<gene>
    <name evidence="10" type="ORF">UFOPK3046_02022</name>
    <name evidence="11" type="ORF">UFOPK4173_01123</name>
</gene>
<dbReference type="Pfam" id="PF06241">
    <property type="entry name" value="Castor_Poll_mid"/>
    <property type="match status" value="1"/>
</dbReference>
<dbReference type="GO" id="GO:0006811">
    <property type="term" value="P:monoatomic ion transport"/>
    <property type="evidence" value="ECO:0007669"/>
    <property type="project" value="UniProtKB-KW"/>
</dbReference>
<evidence type="ECO:0000256" key="7">
    <source>
        <dbReference type="SAM" id="MobiDB-lite"/>
    </source>
</evidence>
<dbReference type="EMBL" id="CAFAAQ010000274">
    <property type="protein sequence ID" value="CAB4826016.1"/>
    <property type="molecule type" value="Genomic_DNA"/>
</dbReference>
<dbReference type="EMBL" id="CAFBPW010000125">
    <property type="protein sequence ID" value="CAB5035521.1"/>
    <property type="molecule type" value="Genomic_DNA"/>
</dbReference>
<evidence type="ECO:0000256" key="4">
    <source>
        <dbReference type="ARBA" id="ARBA00022989"/>
    </source>
</evidence>
<dbReference type="InterPro" id="IPR044849">
    <property type="entry name" value="CASTOR/POLLUX/SYM8-like"/>
</dbReference>
<evidence type="ECO:0000256" key="1">
    <source>
        <dbReference type="ARBA" id="ARBA00004127"/>
    </source>
</evidence>
<feature type="compositionally biased region" description="Low complexity" evidence="7">
    <location>
        <begin position="39"/>
        <end position="62"/>
    </location>
</feature>
<feature type="region of interest" description="Disordered" evidence="7">
    <location>
        <begin position="1"/>
        <end position="63"/>
    </location>
</feature>
<comment type="subcellular location">
    <subcellularLocation>
        <location evidence="1">Endomembrane system</location>
        <topology evidence="1">Multi-pass membrane protein</topology>
    </subcellularLocation>
</comment>
<reference evidence="11" key="1">
    <citation type="submission" date="2020-05" db="EMBL/GenBank/DDBJ databases">
        <authorList>
            <person name="Chiriac C."/>
            <person name="Salcher M."/>
            <person name="Ghai R."/>
            <person name="Kavagutti S V."/>
        </authorList>
    </citation>
    <scope>NUCLEOTIDE SEQUENCE</scope>
</reference>
<dbReference type="InterPro" id="IPR010420">
    <property type="entry name" value="CASTOR/POLLUX/SYM8_dom"/>
</dbReference>
<evidence type="ECO:0000256" key="8">
    <source>
        <dbReference type="SAM" id="Phobius"/>
    </source>
</evidence>
<protein>
    <submittedName>
        <fullName evidence="11">Unannotated protein</fullName>
    </submittedName>
</protein>